<name>A0A447ITC8_9RHOB</name>
<dbReference type="InterPro" id="IPR009936">
    <property type="entry name" value="DUF1468"/>
</dbReference>
<keyword evidence="1" id="KW-0472">Membrane</keyword>
<organism evidence="3 4">
    <name type="scientific">Paracoccus haematequi</name>
    <dbReference type="NCBI Taxonomy" id="2491866"/>
    <lineage>
        <taxon>Bacteria</taxon>
        <taxon>Pseudomonadati</taxon>
        <taxon>Pseudomonadota</taxon>
        <taxon>Alphaproteobacteria</taxon>
        <taxon>Rhodobacterales</taxon>
        <taxon>Paracoccaceae</taxon>
        <taxon>Paracoccus</taxon>
    </lineage>
</organism>
<keyword evidence="1" id="KW-1133">Transmembrane helix</keyword>
<evidence type="ECO:0000313" key="4">
    <source>
        <dbReference type="Proteomes" id="UP000270743"/>
    </source>
</evidence>
<dbReference type="OrthoDB" id="8453977at2"/>
<dbReference type="PROSITE" id="PS51257">
    <property type="entry name" value="PROKAR_LIPOPROTEIN"/>
    <property type="match status" value="1"/>
</dbReference>
<feature type="domain" description="DUF1468" evidence="2">
    <location>
        <begin position="13"/>
        <end position="143"/>
    </location>
</feature>
<keyword evidence="1" id="KW-0812">Transmembrane</keyword>
<accession>A0A447ITC8</accession>
<evidence type="ECO:0000256" key="1">
    <source>
        <dbReference type="SAM" id="Phobius"/>
    </source>
</evidence>
<dbReference type="RefSeq" id="WP_126156250.1">
    <property type="nucleotide sequence ID" value="NZ_UZWE01000073.1"/>
</dbReference>
<evidence type="ECO:0000259" key="2">
    <source>
        <dbReference type="Pfam" id="PF07331"/>
    </source>
</evidence>
<dbReference type="EMBL" id="UZWE01000073">
    <property type="protein sequence ID" value="VDS10705.1"/>
    <property type="molecule type" value="Genomic_DNA"/>
</dbReference>
<feature type="transmembrane region" description="Helical" evidence="1">
    <location>
        <begin position="78"/>
        <end position="104"/>
    </location>
</feature>
<protein>
    <submittedName>
        <fullName evidence="3">Tripartite tricarboxylate transporter TctB family protein</fullName>
    </submittedName>
</protein>
<keyword evidence="4" id="KW-1185">Reference proteome</keyword>
<feature type="transmembrane region" description="Helical" evidence="1">
    <location>
        <begin position="116"/>
        <end position="138"/>
    </location>
</feature>
<evidence type="ECO:0000313" key="3">
    <source>
        <dbReference type="EMBL" id="VDS10705.1"/>
    </source>
</evidence>
<reference evidence="3 4" key="1">
    <citation type="submission" date="2018-12" db="EMBL/GenBank/DDBJ databases">
        <authorList>
            <person name="Criscuolo A."/>
        </authorList>
    </citation>
    <scope>NUCLEOTIDE SEQUENCE [LARGE SCALE GENOMIC DNA]</scope>
    <source>
        <strain evidence="3">ACIP1116241</strain>
    </source>
</reference>
<gene>
    <name evidence="3" type="ORF">PARHAE_03923</name>
</gene>
<feature type="transmembrane region" description="Helical" evidence="1">
    <location>
        <begin position="6"/>
        <end position="25"/>
    </location>
</feature>
<proteinExistence type="predicted"/>
<feature type="transmembrane region" description="Helical" evidence="1">
    <location>
        <begin position="37"/>
        <end position="58"/>
    </location>
</feature>
<dbReference type="Proteomes" id="UP000270743">
    <property type="component" value="Unassembled WGS sequence"/>
</dbReference>
<dbReference type="AlphaFoldDB" id="A0A447ITC8"/>
<dbReference type="Pfam" id="PF07331">
    <property type="entry name" value="TctB"/>
    <property type="match status" value="1"/>
</dbReference>
<sequence>MTSRLSLSHAALLACVAVISCYITWSAIAASTRLYNLIVVVPVAVIIAVLLITLVWQALSGSVPDGALPDRKSTIGDIIMLVAFGVFCFGLTKFGFDIATFIFVWAGVAFGGERRLWLPPVYAAVFTLALVKFFGSLFPFPMPLLVL</sequence>